<evidence type="ECO:0008006" key="3">
    <source>
        <dbReference type="Google" id="ProtNLM"/>
    </source>
</evidence>
<evidence type="ECO:0000313" key="2">
    <source>
        <dbReference type="Proteomes" id="UP000244855"/>
    </source>
</evidence>
<evidence type="ECO:0000313" key="1">
    <source>
        <dbReference type="EMBL" id="PVH93497.1"/>
    </source>
</evidence>
<organism evidence="1 2">
    <name type="scientific">Periconia macrospinosa</name>
    <dbReference type="NCBI Taxonomy" id="97972"/>
    <lineage>
        <taxon>Eukaryota</taxon>
        <taxon>Fungi</taxon>
        <taxon>Dikarya</taxon>
        <taxon>Ascomycota</taxon>
        <taxon>Pezizomycotina</taxon>
        <taxon>Dothideomycetes</taxon>
        <taxon>Pleosporomycetidae</taxon>
        <taxon>Pleosporales</taxon>
        <taxon>Massarineae</taxon>
        <taxon>Periconiaceae</taxon>
        <taxon>Periconia</taxon>
    </lineage>
</organism>
<protein>
    <recommendedName>
        <fullName evidence="3">Metallo-dependent hydrolase</fullName>
    </recommendedName>
</protein>
<accession>A0A2V1D5X7</accession>
<dbReference type="SUPFAM" id="SSF51556">
    <property type="entry name" value="Metallo-dependent hydrolases"/>
    <property type="match status" value="1"/>
</dbReference>
<dbReference type="PANTHER" id="PTHR11409:SF37">
    <property type="entry name" value="ADENOSINE DEAMINASE DOMAIN-CONTAINING PROTEIN"/>
    <property type="match status" value="1"/>
</dbReference>
<dbReference type="GO" id="GO:0006154">
    <property type="term" value="P:adenosine catabolic process"/>
    <property type="evidence" value="ECO:0007669"/>
    <property type="project" value="TreeGrafter"/>
</dbReference>
<dbReference type="PANTHER" id="PTHR11409">
    <property type="entry name" value="ADENOSINE DEAMINASE"/>
    <property type="match status" value="1"/>
</dbReference>
<dbReference type="OrthoDB" id="7202371at2759"/>
<feature type="non-terminal residue" evidence="1">
    <location>
        <position position="208"/>
    </location>
</feature>
<proteinExistence type="predicted"/>
<name>A0A2V1D5X7_9PLEO</name>
<dbReference type="InterPro" id="IPR006330">
    <property type="entry name" value="Ado/ade_deaminase"/>
</dbReference>
<dbReference type="Gene3D" id="3.20.20.140">
    <property type="entry name" value="Metal-dependent hydrolases"/>
    <property type="match status" value="1"/>
</dbReference>
<dbReference type="Proteomes" id="UP000244855">
    <property type="component" value="Unassembled WGS sequence"/>
</dbReference>
<dbReference type="AlphaFoldDB" id="A0A2V1D5X7"/>
<reference evidence="1 2" key="1">
    <citation type="journal article" date="2018" name="Sci. Rep.">
        <title>Comparative genomics provides insights into the lifestyle and reveals functional heterogeneity of dark septate endophytic fungi.</title>
        <authorList>
            <person name="Knapp D.G."/>
            <person name="Nemeth J.B."/>
            <person name="Barry K."/>
            <person name="Hainaut M."/>
            <person name="Henrissat B."/>
            <person name="Johnson J."/>
            <person name="Kuo A."/>
            <person name="Lim J.H.P."/>
            <person name="Lipzen A."/>
            <person name="Nolan M."/>
            <person name="Ohm R.A."/>
            <person name="Tamas L."/>
            <person name="Grigoriev I.V."/>
            <person name="Spatafora J.W."/>
            <person name="Nagy L.G."/>
            <person name="Kovacs G.M."/>
        </authorList>
    </citation>
    <scope>NUCLEOTIDE SEQUENCE [LARGE SCALE GENOMIC DNA]</scope>
    <source>
        <strain evidence="1 2">DSE2036</strain>
    </source>
</reference>
<dbReference type="InterPro" id="IPR032466">
    <property type="entry name" value="Metal_Hydrolase"/>
</dbReference>
<dbReference type="GO" id="GO:0004000">
    <property type="term" value="F:adenosine deaminase activity"/>
    <property type="evidence" value="ECO:0007669"/>
    <property type="project" value="TreeGrafter"/>
</dbReference>
<keyword evidence="2" id="KW-1185">Reference proteome</keyword>
<dbReference type="GO" id="GO:0046103">
    <property type="term" value="P:inosine biosynthetic process"/>
    <property type="evidence" value="ECO:0007669"/>
    <property type="project" value="TreeGrafter"/>
</dbReference>
<dbReference type="EMBL" id="KZ805586">
    <property type="protein sequence ID" value="PVH93497.1"/>
    <property type="molecule type" value="Genomic_DNA"/>
</dbReference>
<gene>
    <name evidence="1" type="ORF">DM02DRAFT_695807</name>
</gene>
<dbReference type="STRING" id="97972.A0A2V1D5X7"/>
<sequence>MNENGQLDPAENWILQKIVLSEAEVYAPGQTLNGVWARFNQATRCFKGLLSYRKVYEWYIDQAISWMIDEKVMYAELRPMLLDKSISADDGEHTIDNAGQMKLILDCVAKKQAELDKAGRGHLFPFGLKIIHCTPRSISKQLLQRELDDCMELKKQFPHLICGFDIVGAEDRPNHIGYYFEELVSFQRECEAQRLNIPFLFHAGETLL</sequence>